<sequence length="177" mass="19763">MSGPNEQRTRTEYDEAWERRNLELWGSLDELPEEEFIARMDALTAELPEGHPVALFERAAARDSTGYSDLAVPLYREALKGELPGERRRRAVIQMASSLRNLGEAEQSVALLRAERERGSDHLDDAVSATLALALADTGREREAVSVAVAALAPHLPRYQRSMANYARLLIAPEEEH</sequence>
<dbReference type="InterPro" id="IPR041656">
    <property type="entry name" value="TPR_5"/>
</dbReference>
<dbReference type="AlphaFoldDB" id="A0AAU8JQV8"/>
<dbReference type="RefSeq" id="WP_354638753.1">
    <property type="nucleotide sequence ID" value="NZ_CP159872.1"/>
</dbReference>
<feature type="domain" description="Tetratrico peptide repeat group 5" evidence="1">
    <location>
        <begin position="52"/>
        <end position="170"/>
    </location>
</feature>
<dbReference type="Pfam" id="PF12688">
    <property type="entry name" value="TPR_5"/>
    <property type="match status" value="1"/>
</dbReference>
<name>A0AAU8JQV8_9ACTN</name>
<evidence type="ECO:0000259" key="1">
    <source>
        <dbReference type="Pfam" id="PF12688"/>
    </source>
</evidence>
<dbReference type="SUPFAM" id="SSF48452">
    <property type="entry name" value="TPR-like"/>
    <property type="match status" value="1"/>
</dbReference>
<evidence type="ECO:0000313" key="2">
    <source>
        <dbReference type="EMBL" id="XCM78672.1"/>
    </source>
</evidence>
<dbReference type="KEGG" id="kcm:ABWK59_06870"/>
<dbReference type="InterPro" id="IPR011990">
    <property type="entry name" value="TPR-like_helical_dom_sf"/>
</dbReference>
<protein>
    <submittedName>
        <fullName evidence="2">Tetratricopeptide repeat protein</fullName>
    </submittedName>
</protein>
<gene>
    <name evidence="2" type="ORF">ABWK59_06870</name>
</gene>
<accession>A0AAU8JQV8</accession>
<organism evidence="2">
    <name type="scientific">Kitasatospora camelliae</name>
    <dbReference type="NCBI Taxonomy" id="3156397"/>
    <lineage>
        <taxon>Bacteria</taxon>
        <taxon>Bacillati</taxon>
        <taxon>Actinomycetota</taxon>
        <taxon>Actinomycetes</taxon>
        <taxon>Kitasatosporales</taxon>
        <taxon>Streptomycetaceae</taxon>
        <taxon>Kitasatospora</taxon>
    </lineage>
</organism>
<dbReference type="Gene3D" id="1.25.40.10">
    <property type="entry name" value="Tetratricopeptide repeat domain"/>
    <property type="match status" value="1"/>
</dbReference>
<proteinExistence type="predicted"/>
<reference evidence="2" key="1">
    <citation type="submission" date="2024-06" db="EMBL/GenBank/DDBJ databases">
        <title>The genome sequences of Kitasatospora sp. strain HUAS MG31.</title>
        <authorList>
            <person name="Mo P."/>
        </authorList>
    </citation>
    <scope>NUCLEOTIDE SEQUENCE</scope>
    <source>
        <strain evidence="2">HUAS MG31</strain>
    </source>
</reference>
<dbReference type="EMBL" id="CP159872">
    <property type="protein sequence ID" value="XCM78672.1"/>
    <property type="molecule type" value="Genomic_DNA"/>
</dbReference>